<accession>A0AAP5TDK6</accession>
<evidence type="ECO:0000259" key="2">
    <source>
        <dbReference type="Pfam" id="PF09922"/>
    </source>
</evidence>
<proteinExistence type="predicted"/>
<evidence type="ECO:0000259" key="3">
    <source>
        <dbReference type="Pfam" id="PF22570"/>
    </source>
</evidence>
<evidence type="ECO:0000313" key="6">
    <source>
        <dbReference type="Proteomes" id="UP000077280"/>
    </source>
</evidence>
<protein>
    <recommendedName>
        <fullName evidence="8">Cell wall-active antibiotics response LiaF-like C-terminal domain-containing protein</fullName>
    </recommendedName>
</protein>
<feature type="transmembrane region" description="Helical" evidence="1">
    <location>
        <begin position="7"/>
        <end position="25"/>
    </location>
</feature>
<reference evidence="5 6" key="1">
    <citation type="submission" date="2016-05" db="EMBL/GenBank/DDBJ databases">
        <title>Draft genome sequence of Pediococcus parvulus 2.6, a probiotic beta-glucan producer strain.</title>
        <authorList>
            <person name="Mohedano M.L."/>
            <person name="Perez-Ramos A."/>
            <person name="Duenas M.T."/>
            <person name="Lamontanara A."/>
            <person name="Orru L."/>
            <person name="Spano G."/>
            <person name="Capozzi V."/>
            <person name="Lopez P."/>
        </authorList>
    </citation>
    <scope>NUCLEOTIDE SEQUENCE [LARGE SCALE GENOMIC DNA]</scope>
    <source>
        <strain evidence="5 6">2.6</strain>
    </source>
</reference>
<feature type="domain" description="Cell wall-active antibiotics response LiaF-like C-terminal" evidence="2">
    <location>
        <begin position="156"/>
        <end position="224"/>
    </location>
</feature>
<comment type="caution">
    <text evidence="4">The sequence shown here is derived from an EMBL/GenBank/DDBJ whole genome shotgun (WGS) entry which is preliminary data.</text>
</comment>
<evidence type="ECO:0000313" key="7">
    <source>
        <dbReference type="Proteomes" id="UP001275867"/>
    </source>
</evidence>
<dbReference type="InterPro" id="IPR054331">
    <property type="entry name" value="LiaF_TM"/>
</dbReference>
<feature type="transmembrane region" description="Helical" evidence="1">
    <location>
        <begin position="31"/>
        <end position="49"/>
    </location>
</feature>
<name>A0AAP5TDK6_9LACO</name>
<keyword evidence="1" id="KW-0472">Membrane</keyword>
<dbReference type="InterPro" id="IPR024425">
    <property type="entry name" value="LiaF-like_C"/>
</dbReference>
<feature type="domain" description="LiaF transmembrane" evidence="3">
    <location>
        <begin position="11"/>
        <end position="107"/>
    </location>
</feature>
<keyword evidence="6" id="KW-1185">Reference proteome</keyword>
<organism evidence="4 7">
    <name type="scientific">Pediococcus parvulus</name>
    <dbReference type="NCBI Taxonomy" id="54062"/>
    <lineage>
        <taxon>Bacteria</taxon>
        <taxon>Bacillati</taxon>
        <taxon>Bacillota</taxon>
        <taxon>Bacilli</taxon>
        <taxon>Lactobacillales</taxon>
        <taxon>Lactobacillaceae</taxon>
        <taxon>Pediococcus</taxon>
    </lineage>
</organism>
<feature type="transmembrane region" description="Helical" evidence="1">
    <location>
        <begin position="56"/>
        <end position="76"/>
    </location>
</feature>
<dbReference type="AlphaFoldDB" id="A0AAP5TDK6"/>
<evidence type="ECO:0000313" key="5">
    <source>
        <dbReference type="EMBL" id="OAD63069.1"/>
    </source>
</evidence>
<sequence>MNTKIKWGHWFWGVFFLACAFVLIASKAGWLTYHIGMWTLFLTLILVAATIKSMAYFSVSGTVFSLAFISILYAKPLGITNLVPWTILGAALLLSIGLSLVLQPLKRKVHPHQHIIVNKTIDSNGQSYSESTTTDYESYVDVNVRMGSAIRYVQSANFQQATINVTMGDAKIYFDQASIVADQANISLNGSMGEIYLYVPKEWHTQIKLSSFITEVAETGEKPTKTGPLVTITGNFNIGDITVHYV</sequence>
<dbReference type="Pfam" id="PF09922">
    <property type="entry name" value="LiaF-like_C"/>
    <property type="match status" value="1"/>
</dbReference>
<dbReference type="Proteomes" id="UP001275867">
    <property type="component" value="Unassembled WGS sequence"/>
</dbReference>
<evidence type="ECO:0008006" key="8">
    <source>
        <dbReference type="Google" id="ProtNLM"/>
    </source>
</evidence>
<feature type="transmembrane region" description="Helical" evidence="1">
    <location>
        <begin position="82"/>
        <end position="102"/>
    </location>
</feature>
<keyword evidence="1" id="KW-1133">Transmembrane helix</keyword>
<evidence type="ECO:0000313" key="4">
    <source>
        <dbReference type="EMBL" id="MDV7693567.1"/>
    </source>
</evidence>
<gene>
    <name evidence="5" type="ORF">A7K95_10580</name>
    <name evidence="4" type="ORF">GA842_01475</name>
</gene>
<dbReference type="Pfam" id="PF22570">
    <property type="entry name" value="LiaF-TM"/>
    <property type="match status" value="1"/>
</dbReference>
<dbReference type="EMBL" id="LXND01000091">
    <property type="protein sequence ID" value="OAD63069.1"/>
    <property type="molecule type" value="Genomic_DNA"/>
</dbReference>
<dbReference type="Proteomes" id="UP000077280">
    <property type="component" value="Unassembled WGS sequence"/>
</dbReference>
<dbReference type="PROSITE" id="PS51257">
    <property type="entry name" value="PROKAR_LIPOPROTEIN"/>
    <property type="match status" value="1"/>
</dbReference>
<dbReference type="EMBL" id="WERX01000003">
    <property type="protein sequence ID" value="MDV7693567.1"/>
    <property type="molecule type" value="Genomic_DNA"/>
</dbReference>
<dbReference type="RefSeq" id="WP_068808439.1">
    <property type="nucleotide sequence ID" value="NZ_LXND01000091.1"/>
</dbReference>
<evidence type="ECO:0000256" key="1">
    <source>
        <dbReference type="SAM" id="Phobius"/>
    </source>
</evidence>
<reference evidence="4" key="2">
    <citation type="submission" date="2019-10" db="EMBL/GenBank/DDBJ databases">
        <title>Malate fermentation in French cider.</title>
        <authorList>
            <person name="Cousin F.J."/>
            <person name="Medina Fernandez S."/>
            <person name="Misery B."/>
            <person name="Laplace J.-M."/>
            <person name="Cretenet M."/>
        </authorList>
    </citation>
    <scope>NUCLEOTIDE SEQUENCE</scope>
    <source>
        <strain evidence="4">UCMA15901</strain>
    </source>
</reference>
<keyword evidence="1" id="KW-0812">Transmembrane</keyword>